<dbReference type="EMBL" id="FTMI01000003">
    <property type="protein sequence ID" value="SIQ32703.1"/>
    <property type="molecule type" value="Genomic_DNA"/>
</dbReference>
<evidence type="ECO:0000313" key="2">
    <source>
        <dbReference type="Proteomes" id="UP000186235"/>
    </source>
</evidence>
<name>A0A1N6RV32_9MICO</name>
<gene>
    <name evidence="1" type="ORF">SAMN05518682_2132</name>
</gene>
<sequence>MREDLRRAWTALEDDLDGDVQAVRRFFVAYRDLVVPRVDAAAVALARGDDEEARSTLLTVRSTSLMVGAAEVGDAASALLDRHFASHRTTADEARALGTLRAVARSACDEVALLLGDPPPAAGQPLGSNR</sequence>
<dbReference type="AlphaFoldDB" id="A0A1N6RV32"/>
<organism evidence="1 2">
    <name type="scientific">Cellulosimicrobium aquatile</name>
    <dbReference type="NCBI Taxonomy" id="1612203"/>
    <lineage>
        <taxon>Bacteria</taxon>
        <taxon>Bacillati</taxon>
        <taxon>Actinomycetota</taxon>
        <taxon>Actinomycetes</taxon>
        <taxon>Micrococcales</taxon>
        <taxon>Promicromonosporaceae</taxon>
        <taxon>Cellulosimicrobium</taxon>
    </lineage>
</organism>
<reference evidence="2" key="1">
    <citation type="submission" date="2017-01" db="EMBL/GenBank/DDBJ databases">
        <authorList>
            <person name="Varghese N."/>
            <person name="Submissions S."/>
        </authorList>
    </citation>
    <scope>NUCLEOTIDE SEQUENCE [LARGE SCALE GENOMIC DNA]</scope>
    <source>
        <strain evidence="2">3bp</strain>
    </source>
</reference>
<protein>
    <recommendedName>
        <fullName evidence="3">Hpt domain-containing protein</fullName>
    </recommendedName>
</protein>
<accession>A0A1N6RV32</accession>
<dbReference type="InterPro" id="IPR036641">
    <property type="entry name" value="HPT_dom_sf"/>
</dbReference>
<keyword evidence="2" id="KW-1185">Reference proteome</keyword>
<dbReference type="Proteomes" id="UP000186235">
    <property type="component" value="Unassembled WGS sequence"/>
</dbReference>
<evidence type="ECO:0008006" key="3">
    <source>
        <dbReference type="Google" id="ProtNLM"/>
    </source>
</evidence>
<proteinExistence type="predicted"/>
<evidence type="ECO:0000313" key="1">
    <source>
        <dbReference type="EMBL" id="SIQ32703.1"/>
    </source>
</evidence>
<dbReference type="GO" id="GO:0000160">
    <property type="term" value="P:phosphorelay signal transduction system"/>
    <property type="evidence" value="ECO:0007669"/>
    <property type="project" value="InterPro"/>
</dbReference>
<dbReference type="SUPFAM" id="SSF47226">
    <property type="entry name" value="Histidine-containing phosphotransfer domain, HPT domain"/>
    <property type="match status" value="1"/>
</dbReference>
<dbReference type="RefSeq" id="WP_076404904.1">
    <property type="nucleotide sequence ID" value="NZ_FTMI01000003.1"/>
</dbReference>